<evidence type="ECO:0000313" key="3">
    <source>
        <dbReference type="Proteomes" id="UP000234341"/>
    </source>
</evidence>
<feature type="domain" description="HicB-like antitoxin of toxin-antitoxin system" evidence="1">
    <location>
        <begin position="3"/>
        <end position="90"/>
    </location>
</feature>
<name>A0A2N5C248_9BURK</name>
<dbReference type="InterPro" id="IPR010982">
    <property type="entry name" value="Lambda_DNA-bd_dom_sf"/>
</dbReference>
<dbReference type="Pfam" id="PF15919">
    <property type="entry name" value="HicB_lk_antitox"/>
    <property type="match status" value="1"/>
</dbReference>
<dbReference type="RefSeq" id="WP_101685680.1">
    <property type="nucleotide sequence ID" value="NZ_PJRP01000032.1"/>
</dbReference>
<dbReference type="SUPFAM" id="SSF47413">
    <property type="entry name" value="lambda repressor-like DNA-binding domains"/>
    <property type="match status" value="1"/>
</dbReference>
<evidence type="ECO:0000259" key="1">
    <source>
        <dbReference type="Pfam" id="PF15919"/>
    </source>
</evidence>
<dbReference type="Proteomes" id="UP000234341">
    <property type="component" value="Unassembled WGS sequence"/>
</dbReference>
<dbReference type="PANTHER" id="PTHR34504">
    <property type="entry name" value="ANTITOXIN HICB"/>
    <property type="match status" value="1"/>
</dbReference>
<dbReference type="Gene3D" id="3.30.160.250">
    <property type="match status" value="1"/>
</dbReference>
<accession>A0A2N5C248</accession>
<dbReference type="AlphaFoldDB" id="A0A2N5C248"/>
<organism evidence="2 3">
    <name type="scientific">Cupriavidus pauculus</name>
    <dbReference type="NCBI Taxonomy" id="82633"/>
    <lineage>
        <taxon>Bacteria</taxon>
        <taxon>Pseudomonadati</taxon>
        <taxon>Pseudomonadota</taxon>
        <taxon>Betaproteobacteria</taxon>
        <taxon>Burkholderiales</taxon>
        <taxon>Burkholderiaceae</taxon>
        <taxon>Cupriavidus</taxon>
    </lineage>
</organism>
<evidence type="ECO:0000313" key="2">
    <source>
        <dbReference type="EMBL" id="PLP96285.1"/>
    </source>
</evidence>
<comment type="caution">
    <text evidence="2">The sequence shown here is derived from an EMBL/GenBank/DDBJ whole genome shotgun (WGS) entry which is preliminary data.</text>
</comment>
<reference evidence="2 3" key="1">
    <citation type="submission" date="2017-12" db="EMBL/GenBank/DDBJ databases">
        <title>Genome sequence of the active heterotrophic nitrifier-denitrifier, Cupriavidus pauculus UM1.</title>
        <authorList>
            <person name="Putonti C."/>
            <person name="Castignetti D."/>
        </authorList>
    </citation>
    <scope>NUCLEOTIDE SEQUENCE [LARGE SCALE GENOMIC DNA]</scope>
    <source>
        <strain evidence="2 3">UM1</strain>
    </source>
</reference>
<protein>
    <submittedName>
        <fullName evidence="2">Antitoxin</fullName>
    </submittedName>
</protein>
<dbReference type="EMBL" id="PJRP01000032">
    <property type="protein sequence ID" value="PLP96285.1"/>
    <property type="molecule type" value="Genomic_DNA"/>
</dbReference>
<proteinExistence type="predicted"/>
<dbReference type="InterPro" id="IPR031807">
    <property type="entry name" value="HicB-like"/>
</dbReference>
<dbReference type="InterPro" id="IPR051404">
    <property type="entry name" value="TA_system_antitoxin"/>
</dbReference>
<dbReference type="GO" id="GO:0003677">
    <property type="term" value="F:DNA binding"/>
    <property type="evidence" value="ECO:0007669"/>
    <property type="project" value="InterPro"/>
</dbReference>
<sequence>MRYPAIFTPAEEGGFTVTFRDIPEAITQGDDMAETLKNAADALATAMEFYFEDGRSVPLPSTAEAGEQLVDLPASVTAKVLLLNEMLAQRVTQAELARRMQCRPQEVQRVVDLSHATKIDTIAAAFQALDKHLEFRVS</sequence>
<gene>
    <name evidence="2" type="ORF">CYJ10_33185</name>
</gene>
<dbReference type="SUPFAM" id="SSF143100">
    <property type="entry name" value="TTHA1013/TTHA0281-like"/>
    <property type="match status" value="1"/>
</dbReference>
<dbReference type="OrthoDB" id="5772151at2"/>
<dbReference type="InterPro" id="IPR035069">
    <property type="entry name" value="TTHA1013/TTHA0281-like"/>
</dbReference>
<dbReference type="PANTHER" id="PTHR34504:SF4">
    <property type="entry name" value="ANTITOXIN HICB"/>
    <property type="match status" value="1"/>
</dbReference>